<evidence type="ECO:0000259" key="1">
    <source>
        <dbReference type="Pfam" id="PF00881"/>
    </source>
</evidence>
<dbReference type="NCBIfam" id="TIGR03605">
    <property type="entry name" value="antibiot_sagB"/>
    <property type="match status" value="1"/>
</dbReference>
<dbReference type="RefSeq" id="WP_413277205.1">
    <property type="nucleotide sequence ID" value="NZ_JBHFNT010000073.1"/>
</dbReference>
<dbReference type="Pfam" id="PF00881">
    <property type="entry name" value="Nitroreductase"/>
    <property type="match status" value="1"/>
</dbReference>
<protein>
    <submittedName>
        <fullName evidence="2">SagB/ThcOx family dehydrogenase</fullName>
    </submittedName>
</protein>
<proteinExistence type="predicted"/>
<dbReference type="Gene3D" id="3.40.109.10">
    <property type="entry name" value="NADH Oxidase"/>
    <property type="match status" value="2"/>
</dbReference>
<organism evidence="2 3">
    <name type="scientific">Floridaenema evergladense BLCC-F167</name>
    <dbReference type="NCBI Taxonomy" id="3153639"/>
    <lineage>
        <taxon>Bacteria</taxon>
        <taxon>Bacillati</taxon>
        <taxon>Cyanobacteriota</taxon>
        <taxon>Cyanophyceae</taxon>
        <taxon>Oscillatoriophycideae</taxon>
        <taxon>Aerosakkonematales</taxon>
        <taxon>Aerosakkonemataceae</taxon>
        <taxon>Floridanema</taxon>
        <taxon>Floridanema evergladense</taxon>
    </lineage>
</organism>
<evidence type="ECO:0000313" key="2">
    <source>
        <dbReference type="EMBL" id="MFB2834774.1"/>
    </source>
</evidence>
<name>A0ABV4WI64_9CYAN</name>
<accession>A0ABV4WI64</accession>
<dbReference type="InterPro" id="IPR000415">
    <property type="entry name" value="Nitroreductase-like"/>
</dbReference>
<dbReference type="Proteomes" id="UP001576780">
    <property type="component" value="Unassembled WGS sequence"/>
</dbReference>
<comment type="caution">
    <text evidence="2">The sequence shown here is derived from an EMBL/GenBank/DDBJ whole genome shotgun (WGS) entry which is preliminary data.</text>
</comment>
<gene>
    <name evidence="2" type="ORF">ACE1CA_09595</name>
</gene>
<evidence type="ECO:0000313" key="3">
    <source>
        <dbReference type="Proteomes" id="UP001576780"/>
    </source>
</evidence>
<dbReference type="EMBL" id="JBHFNT010000073">
    <property type="protein sequence ID" value="MFB2834774.1"/>
    <property type="molecule type" value="Genomic_DNA"/>
</dbReference>
<feature type="domain" description="Nitroreductase" evidence="1">
    <location>
        <begin position="277"/>
        <end position="426"/>
    </location>
</feature>
<dbReference type="InterPro" id="IPR020051">
    <property type="entry name" value="SagB-type_dehydrogenase"/>
</dbReference>
<keyword evidence="3" id="KW-1185">Reference proteome</keyword>
<dbReference type="PANTHER" id="PTHR42741">
    <property type="entry name" value="NITROREDUCTASE FAMILY PROTEIN"/>
    <property type="match status" value="1"/>
</dbReference>
<dbReference type="SUPFAM" id="SSF55469">
    <property type="entry name" value="FMN-dependent nitroreductase-like"/>
    <property type="match status" value="2"/>
</dbReference>
<reference evidence="2 3" key="1">
    <citation type="submission" date="2024-09" db="EMBL/GenBank/DDBJ databases">
        <title>Floridaenema gen nov. (Aerosakkonemataceae, Aerosakkonematales ord. nov., Cyanobacteria) from benthic tropical and subtropical fresh waters, with the description of four new species.</title>
        <authorList>
            <person name="Moretto J.A."/>
            <person name="Berthold D.E."/>
            <person name="Lefler F.W."/>
            <person name="Huang I.-S."/>
            <person name="Laughinghouse H. IV."/>
        </authorList>
    </citation>
    <scope>NUCLEOTIDE SEQUENCE [LARGE SCALE GENOMIC DNA]</scope>
    <source>
        <strain evidence="2 3">BLCC-F167</strain>
    </source>
</reference>
<sequence length="427" mass="48549">MLPKIAKNQYHEATKLSFLSVQIDPNYVDSSTQPAAFKRYPKFFRRFPLDLENPSHSFLHFTSAISSQKMYREGSYSLRVNPSAGALYPTEIYVQIRGIKGIIEGIYHLEVETQSLTLIYELIDDGLEGYLFDNCLVKGYILLISCVYFRSSWKYKNRSLRYCFLDSGHHLGAIEASAYTHDLQTQILFDFDRLALNDDLGLENKEFVTTAIIVGDVKEKAVRRLRSPIPFVSGTDYFEPNHFVEAGYKATLSLTKSTQEIIQPQFFVDKATYLQSIQKRRSARRFHQTQITQEAFLAVWESLLQPIATPSDEAIEIYAIVQDVVGIEPGLYYKQKCLKVGNFRDKMGYLCVNQAIGRDSAVLFFFVGDFQNYCTALQLAGLLGQRVYLRAIYEGLNCSGIGAFFDDEVQEFLGTESSVLYAIAIGI</sequence>
<dbReference type="InterPro" id="IPR029479">
    <property type="entry name" value="Nitroreductase"/>
</dbReference>
<dbReference type="PANTHER" id="PTHR42741:SF3">
    <property type="entry name" value="NITROREDUCTASE FAMILY PROTEIN"/>
    <property type="match status" value="1"/>
</dbReference>
<dbReference type="CDD" id="cd02142">
    <property type="entry name" value="McbC_SagB-like_oxidoreductase"/>
    <property type="match status" value="2"/>
</dbReference>